<dbReference type="InterPro" id="IPR008920">
    <property type="entry name" value="TF_FadR/GntR_C"/>
</dbReference>
<evidence type="ECO:0000256" key="1">
    <source>
        <dbReference type="ARBA" id="ARBA00023015"/>
    </source>
</evidence>
<name>A0A1G6RGK3_9BURK</name>
<evidence type="ECO:0000313" key="5">
    <source>
        <dbReference type="EMBL" id="SDD03770.1"/>
    </source>
</evidence>
<keyword evidence="1" id="KW-0805">Transcription regulation</keyword>
<dbReference type="OrthoDB" id="8680240at2"/>
<dbReference type="PROSITE" id="PS50949">
    <property type="entry name" value="HTH_GNTR"/>
    <property type="match status" value="1"/>
</dbReference>
<reference evidence="5 6" key="1">
    <citation type="submission" date="2016-10" db="EMBL/GenBank/DDBJ databases">
        <authorList>
            <person name="de Groot N.N."/>
        </authorList>
    </citation>
    <scope>NUCLEOTIDE SEQUENCE [LARGE SCALE GENOMIC DNA]</scope>
    <source>
        <strain evidence="5 6">DSM 16619</strain>
    </source>
</reference>
<gene>
    <name evidence="5" type="ORF">SAMN05192589_104141</name>
</gene>
<dbReference type="SMART" id="SM00895">
    <property type="entry name" value="FCD"/>
    <property type="match status" value="1"/>
</dbReference>
<dbReference type="Proteomes" id="UP000198781">
    <property type="component" value="Unassembled WGS sequence"/>
</dbReference>
<dbReference type="InterPro" id="IPR036388">
    <property type="entry name" value="WH-like_DNA-bd_sf"/>
</dbReference>
<dbReference type="InterPro" id="IPR000524">
    <property type="entry name" value="Tscrpt_reg_HTH_GntR"/>
</dbReference>
<dbReference type="SUPFAM" id="SSF46785">
    <property type="entry name" value="Winged helix' DNA-binding domain"/>
    <property type="match status" value="1"/>
</dbReference>
<dbReference type="STRING" id="187868.SAMN05192589_104141"/>
<protein>
    <submittedName>
        <fullName evidence="5">DNA-binding transcriptional regulator, GntR family</fullName>
    </submittedName>
</protein>
<evidence type="ECO:0000256" key="2">
    <source>
        <dbReference type="ARBA" id="ARBA00023125"/>
    </source>
</evidence>
<sequence>MNVRDKVRLDRSRHAAPQIFEKLRAAIVSLDLTPGTVLARAELAERFGISQTPVRDALMRLGEEGLVDIFPQHATVVSRIDVPAARQAHYLRRSIELEVVRTLALQGGAAIAQRLEAQIGVMQAVAEPLQPDAFSQADQAFHRLMYEAAEVPRLWELVRSHSGHVDRLRHLHLPSVGKAQSVLADHRRIADAIARGDAAGAQEALRAHLSGTLSQVDEICARHPDYVNAD</sequence>
<dbReference type="PRINTS" id="PR00035">
    <property type="entry name" value="HTHGNTR"/>
</dbReference>
<dbReference type="InterPro" id="IPR036390">
    <property type="entry name" value="WH_DNA-bd_sf"/>
</dbReference>
<proteinExistence type="predicted"/>
<keyword evidence="6" id="KW-1185">Reference proteome</keyword>
<dbReference type="InterPro" id="IPR011711">
    <property type="entry name" value="GntR_C"/>
</dbReference>
<feature type="domain" description="HTH gntR-type" evidence="4">
    <location>
        <begin position="13"/>
        <end position="80"/>
    </location>
</feature>
<dbReference type="Gene3D" id="1.20.120.530">
    <property type="entry name" value="GntR ligand-binding domain-like"/>
    <property type="match status" value="1"/>
</dbReference>
<dbReference type="SMART" id="SM00345">
    <property type="entry name" value="HTH_GNTR"/>
    <property type="match status" value="1"/>
</dbReference>
<evidence type="ECO:0000256" key="3">
    <source>
        <dbReference type="ARBA" id="ARBA00023163"/>
    </source>
</evidence>
<dbReference type="PANTHER" id="PTHR43537">
    <property type="entry name" value="TRANSCRIPTIONAL REGULATOR, GNTR FAMILY"/>
    <property type="match status" value="1"/>
</dbReference>
<evidence type="ECO:0000259" key="4">
    <source>
        <dbReference type="PROSITE" id="PS50949"/>
    </source>
</evidence>
<dbReference type="Gene3D" id="1.10.10.10">
    <property type="entry name" value="Winged helix-like DNA-binding domain superfamily/Winged helix DNA-binding domain"/>
    <property type="match status" value="1"/>
</dbReference>
<dbReference type="AlphaFoldDB" id="A0A1G6RGK3"/>
<keyword evidence="3" id="KW-0804">Transcription</keyword>
<dbReference type="EMBL" id="FMZC01000004">
    <property type="protein sequence ID" value="SDD03770.1"/>
    <property type="molecule type" value="Genomic_DNA"/>
</dbReference>
<dbReference type="Pfam" id="PF00392">
    <property type="entry name" value="GntR"/>
    <property type="match status" value="1"/>
</dbReference>
<accession>A0A1G6RGK3</accession>
<evidence type="ECO:0000313" key="6">
    <source>
        <dbReference type="Proteomes" id="UP000198781"/>
    </source>
</evidence>
<keyword evidence="2 5" id="KW-0238">DNA-binding</keyword>
<dbReference type="Pfam" id="PF07729">
    <property type="entry name" value="FCD"/>
    <property type="match status" value="1"/>
</dbReference>
<dbReference type="GO" id="GO:0003677">
    <property type="term" value="F:DNA binding"/>
    <property type="evidence" value="ECO:0007669"/>
    <property type="project" value="UniProtKB-KW"/>
</dbReference>
<organism evidence="5 6">
    <name type="scientific">Paracidovorax valerianellae</name>
    <dbReference type="NCBI Taxonomy" id="187868"/>
    <lineage>
        <taxon>Bacteria</taxon>
        <taxon>Pseudomonadati</taxon>
        <taxon>Pseudomonadota</taxon>
        <taxon>Betaproteobacteria</taxon>
        <taxon>Burkholderiales</taxon>
        <taxon>Comamonadaceae</taxon>
        <taxon>Paracidovorax</taxon>
    </lineage>
</organism>
<dbReference type="PANTHER" id="PTHR43537:SF45">
    <property type="entry name" value="GNTR FAMILY REGULATORY PROTEIN"/>
    <property type="match status" value="1"/>
</dbReference>
<dbReference type="GO" id="GO:0003700">
    <property type="term" value="F:DNA-binding transcription factor activity"/>
    <property type="evidence" value="ECO:0007669"/>
    <property type="project" value="InterPro"/>
</dbReference>
<dbReference type="RefSeq" id="WP_092742375.1">
    <property type="nucleotide sequence ID" value="NZ_FMZC01000004.1"/>
</dbReference>
<dbReference type="SUPFAM" id="SSF48008">
    <property type="entry name" value="GntR ligand-binding domain-like"/>
    <property type="match status" value="1"/>
</dbReference>